<name>A0A6J5RXD8_9CAUD</name>
<dbReference type="EMBL" id="LR797252">
    <property type="protein sequence ID" value="CAB4196674.1"/>
    <property type="molecule type" value="Genomic_DNA"/>
</dbReference>
<reference evidence="1" key="1">
    <citation type="submission" date="2020-05" db="EMBL/GenBank/DDBJ databases">
        <authorList>
            <person name="Chiriac C."/>
            <person name="Salcher M."/>
            <person name="Ghai R."/>
            <person name="Kavagutti S V."/>
        </authorList>
    </citation>
    <scope>NUCLEOTIDE SEQUENCE</scope>
</reference>
<organism evidence="1">
    <name type="scientific">uncultured Caudovirales phage</name>
    <dbReference type="NCBI Taxonomy" id="2100421"/>
    <lineage>
        <taxon>Viruses</taxon>
        <taxon>Duplodnaviria</taxon>
        <taxon>Heunggongvirae</taxon>
        <taxon>Uroviricota</taxon>
        <taxon>Caudoviricetes</taxon>
        <taxon>Peduoviridae</taxon>
        <taxon>Maltschvirus</taxon>
        <taxon>Maltschvirus maltsch</taxon>
    </lineage>
</organism>
<sequence length="138" mass="15995">MKKISFGIVSAVIATFSLVASAELTNRLAYDQSTIDECYFGSTYTPSGYTRHFENCQFDGESYVTDGVYHRRVQCIVEYDPTEIYKAKFKRNYTVEYQVRKNGSEYQIRVPMLSATRVMETPNISCSLTRWSKMREDN</sequence>
<evidence type="ECO:0000313" key="1">
    <source>
        <dbReference type="EMBL" id="CAB4196674.1"/>
    </source>
</evidence>
<protein>
    <submittedName>
        <fullName evidence="1">Uncharacterized protein</fullName>
    </submittedName>
</protein>
<accession>A0A6J5RXD8</accession>
<gene>
    <name evidence="1" type="ORF">UFOVP1290_194</name>
</gene>
<proteinExistence type="predicted"/>